<reference evidence="2" key="1">
    <citation type="submission" date="2021-04" db="EMBL/GenBank/DDBJ databases">
        <title>Sinoanaerobacter chloroacetimidivorans sp. nov., an obligate anaerobic bacterium isolated from anaerobic sludge.</title>
        <authorList>
            <person name="Bao Y."/>
        </authorList>
    </citation>
    <scope>NUCLEOTIDE SEQUENCE</scope>
    <source>
        <strain evidence="2">BAD-6</strain>
    </source>
</reference>
<dbReference type="Proteomes" id="UP000675664">
    <property type="component" value="Unassembled WGS sequence"/>
</dbReference>
<reference evidence="2" key="2">
    <citation type="submission" date="2021-04" db="EMBL/GenBank/DDBJ databases">
        <authorList>
            <person name="Liu J."/>
        </authorList>
    </citation>
    <scope>NUCLEOTIDE SEQUENCE</scope>
    <source>
        <strain evidence="2">BAD-6</strain>
    </source>
</reference>
<evidence type="ECO:0000313" key="3">
    <source>
        <dbReference type="Proteomes" id="UP000675664"/>
    </source>
</evidence>
<dbReference type="InterPro" id="IPR003779">
    <property type="entry name" value="CMD-like"/>
</dbReference>
<dbReference type="AlphaFoldDB" id="A0A8J8B1A8"/>
<dbReference type="PANTHER" id="PTHR33930">
    <property type="entry name" value="ALKYL HYDROPEROXIDE REDUCTASE AHPD"/>
    <property type="match status" value="1"/>
</dbReference>
<sequence length="120" mass="13003">MEKEKVFEQIKKEMGEVPKPLENLASLDMNILMGHLEAKRNAYAGESLDKKTKSLIALAVGIATDSQSCIMNNVKAAKKNGASTAEIMEAYSVAKFSKSASSISGFASAMEWLLTNRGEE</sequence>
<evidence type="ECO:0000259" key="1">
    <source>
        <dbReference type="Pfam" id="PF02627"/>
    </source>
</evidence>
<feature type="domain" description="Carboxymuconolactone decarboxylase-like" evidence="1">
    <location>
        <begin position="41"/>
        <end position="94"/>
    </location>
</feature>
<comment type="caution">
    <text evidence="2">The sequence shown here is derived from an EMBL/GenBank/DDBJ whole genome shotgun (WGS) entry which is preliminary data.</text>
</comment>
<dbReference type="GO" id="GO:0051920">
    <property type="term" value="F:peroxiredoxin activity"/>
    <property type="evidence" value="ECO:0007669"/>
    <property type="project" value="InterPro"/>
</dbReference>
<dbReference type="EMBL" id="JAGSND010000007">
    <property type="protein sequence ID" value="MBR0598538.1"/>
    <property type="molecule type" value="Genomic_DNA"/>
</dbReference>
<dbReference type="InterPro" id="IPR029032">
    <property type="entry name" value="AhpD-like"/>
</dbReference>
<name>A0A8J8B1A8_9FIRM</name>
<dbReference type="RefSeq" id="WP_227018661.1">
    <property type="nucleotide sequence ID" value="NZ_JAGSND010000007.1"/>
</dbReference>
<organism evidence="2 3">
    <name type="scientific">Sinanaerobacter chloroacetimidivorans</name>
    <dbReference type="NCBI Taxonomy" id="2818044"/>
    <lineage>
        <taxon>Bacteria</taxon>
        <taxon>Bacillati</taxon>
        <taxon>Bacillota</taxon>
        <taxon>Clostridia</taxon>
        <taxon>Peptostreptococcales</taxon>
        <taxon>Anaerovoracaceae</taxon>
        <taxon>Sinanaerobacter</taxon>
    </lineage>
</organism>
<accession>A0A8J8B1A8</accession>
<proteinExistence type="predicted"/>
<evidence type="ECO:0000313" key="2">
    <source>
        <dbReference type="EMBL" id="MBR0598538.1"/>
    </source>
</evidence>
<dbReference type="Gene3D" id="1.20.1290.10">
    <property type="entry name" value="AhpD-like"/>
    <property type="match status" value="1"/>
</dbReference>
<keyword evidence="3" id="KW-1185">Reference proteome</keyword>
<dbReference type="SUPFAM" id="SSF69118">
    <property type="entry name" value="AhpD-like"/>
    <property type="match status" value="1"/>
</dbReference>
<protein>
    <submittedName>
        <fullName evidence="2">Carboxymuconolactone decarboxylase family protein</fullName>
    </submittedName>
</protein>
<dbReference type="Pfam" id="PF02627">
    <property type="entry name" value="CMD"/>
    <property type="match status" value="1"/>
</dbReference>
<gene>
    <name evidence="2" type="ORF">KCX82_11665</name>
</gene>
<dbReference type="PANTHER" id="PTHR33930:SF2">
    <property type="entry name" value="BLR3452 PROTEIN"/>
    <property type="match status" value="1"/>
</dbReference>